<dbReference type="EMBL" id="GBRH01259130">
    <property type="protein sequence ID" value="JAD38765.1"/>
    <property type="molecule type" value="Transcribed_RNA"/>
</dbReference>
<reference evidence="1" key="1">
    <citation type="submission" date="2014-09" db="EMBL/GenBank/DDBJ databases">
        <authorList>
            <person name="Magalhaes I.L.F."/>
            <person name="Oliveira U."/>
            <person name="Santos F.R."/>
            <person name="Vidigal T.H.D.A."/>
            <person name="Brescovit A.D."/>
            <person name="Santos A.J."/>
        </authorList>
    </citation>
    <scope>NUCLEOTIDE SEQUENCE</scope>
    <source>
        <tissue evidence="1">Shoot tissue taken approximately 20 cm above the soil surface</tissue>
    </source>
</reference>
<dbReference type="AlphaFoldDB" id="A0A0A8ZPT7"/>
<organism evidence="1">
    <name type="scientific">Arundo donax</name>
    <name type="common">Giant reed</name>
    <name type="synonym">Donax arundinaceus</name>
    <dbReference type="NCBI Taxonomy" id="35708"/>
    <lineage>
        <taxon>Eukaryota</taxon>
        <taxon>Viridiplantae</taxon>
        <taxon>Streptophyta</taxon>
        <taxon>Embryophyta</taxon>
        <taxon>Tracheophyta</taxon>
        <taxon>Spermatophyta</taxon>
        <taxon>Magnoliopsida</taxon>
        <taxon>Liliopsida</taxon>
        <taxon>Poales</taxon>
        <taxon>Poaceae</taxon>
        <taxon>PACMAD clade</taxon>
        <taxon>Arundinoideae</taxon>
        <taxon>Arundineae</taxon>
        <taxon>Arundo</taxon>
    </lineage>
</organism>
<accession>A0A0A8ZPT7</accession>
<sequence length="57" mass="6519">MATTASFSTACSSTAQWQWPPSDFSLCRSVSSYEIFCFSHEEGFMPESFVLFKYDSR</sequence>
<name>A0A0A8ZPT7_ARUDO</name>
<reference evidence="1" key="2">
    <citation type="journal article" date="2015" name="Data Brief">
        <title>Shoot transcriptome of the giant reed, Arundo donax.</title>
        <authorList>
            <person name="Barrero R.A."/>
            <person name="Guerrero F.D."/>
            <person name="Moolhuijzen P."/>
            <person name="Goolsby J.A."/>
            <person name="Tidwell J."/>
            <person name="Bellgard S.E."/>
            <person name="Bellgard M.I."/>
        </authorList>
    </citation>
    <scope>NUCLEOTIDE SEQUENCE</scope>
    <source>
        <tissue evidence="1">Shoot tissue taken approximately 20 cm above the soil surface</tissue>
    </source>
</reference>
<proteinExistence type="predicted"/>
<protein>
    <submittedName>
        <fullName evidence="1">Uncharacterized protein</fullName>
    </submittedName>
</protein>
<evidence type="ECO:0000313" key="1">
    <source>
        <dbReference type="EMBL" id="JAD38765.1"/>
    </source>
</evidence>